<proteinExistence type="predicted"/>
<dbReference type="PATRIC" id="fig|1114963.3.peg.3707"/>
<comment type="caution">
    <text evidence="1">The sequence shown here is derived from an EMBL/GenBank/DDBJ whole genome shotgun (WGS) entry which is preliminary data.</text>
</comment>
<evidence type="ECO:0000313" key="1">
    <source>
        <dbReference type="EMBL" id="KMS52938.1"/>
    </source>
</evidence>
<protein>
    <recommendedName>
        <fullName evidence="3">Lipoprotein</fullName>
    </recommendedName>
</protein>
<name>A0A0J7XPD6_9SPHN</name>
<dbReference type="Proteomes" id="UP000052268">
    <property type="component" value="Unassembled WGS sequence"/>
</dbReference>
<dbReference type="PROSITE" id="PS51257">
    <property type="entry name" value="PROKAR_LIPOPROTEIN"/>
    <property type="match status" value="1"/>
</dbReference>
<dbReference type="AlphaFoldDB" id="A0A0J7XPD6"/>
<organism evidence="1 2">
    <name type="scientific">Novosphingobium barchaimii LL02</name>
    <dbReference type="NCBI Taxonomy" id="1114963"/>
    <lineage>
        <taxon>Bacteria</taxon>
        <taxon>Pseudomonadati</taxon>
        <taxon>Pseudomonadota</taxon>
        <taxon>Alphaproteobacteria</taxon>
        <taxon>Sphingomonadales</taxon>
        <taxon>Sphingomonadaceae</taxon>
        <taxon>Novosphingobium</taxon>
    </lineage>
</organism>
<dbReference type="EMBL" id="JACU01000008">
    <property type="protein sequence ID" value="KMS52938.1"/>
    <property type="molecule type" value="Genomic_DNA"/>
</dbReference>
<keyword evidence="2" id="KW-1185">Reference proteome</keyword>
<accession>A0A0J7XPD6</accession>
<gene>
    <name evidence="1" type="ORF">V474_24265</name>
</gene>
<sequence>MKSVHIGALLLGAATALSGCKNEVEEAVKRNLVAGASAEFESVEQCSGDRKIYHGRVKAVNERGPFTGTETFFYGGGEVAFAGSPSFTRLMKWCYGTGDLAADESQDQGQVAPVEAVAASLQHKAIHQ</sequence>
<dbReference type="OrthoDB" id="7708191at2"/>
<reference evidence="1 2" key="1">
    <citation type="journal article" date="2015" name="G3 (Bethesda)">
        <title>Insights into Ongoing Evolution of the Hexachlorocyclohexane Catabolic Pathway from Comparative Genomics of Ten Sphingomonadaceae Strains.</title>
        <authorList>
            <person name="Pearce S.L."/>
            <person name="Oakeshott J.G."/>
            <person name="Pandey G."/>
        </authorList>
    </citation>
    <scope>NUCLEOTIDE SEQUENCE [LARGE SCALE GENOMIC DNA]</scope>
    <source>
        <strain evidence="1 2">LL02</strain>
    </source>
</reference>
<evidence type="ECO:0008006" key="3">
    <source>
        <dbReference type="Google" id="ProtNLM"/>
    </source>
</evidence>
<evidence type="ECO:0000313" key="2">
    <source>
        <dbReference type="Proteomes" id="UP000052268"/>
    </source>
</evidence>